<dbReference type="Pfam" id="PF12937">
    <property type="entry name" value="F-box-like"/>
    <property type="match status" value="1"/>
</dbReference>
<dbReference type="EMBL" id="VCGU01000458">
    <property type="protein sequence ID" value="TRY63872.1"/>
    <property type="molecule type" value="Genomic_DNA"/>
</dbReference>
<dbReference type="InterPro" id="IPR032675">
    <property type="entry name" value="LRR_dom_sf"/>
</dbReference>
<evidence type="ECO:0000259" key="1">
    <source>
        <dbReference type="PROSITE" id="PS50181"/>
    </source>
</evidence>
<dbReference type="Gene3D" id="3.80.10.10">
    <property type="entry name" value="Ribonuclease Inhibitor"/>
    <property type="match status" value="2"/>
</dbReference>
<dbReference type="OrthoDB" id="6333295at2759"/>
<feature type="domain" description="F-box" evidence="1">
    <location>
        <begin position="284"/>
        <end position="330"/>
    </location>
</feature>
<dbReference type="InterPro" id="IPR006553">
    <property type="entry name" value="Leu-rich_rpt_Cys-con_subtyp"/>
</dbReference>
<dbReference type="SUPFAM" id="SSF52047">
    <property type="entry name" value="RNI-like"/>
    <property type="match status" value="1"/>
</dbReference>
<proteinExistence type="predicted"/>
<dbReference type="PANTHER" id="PTHR38926">
    <property type="entry name" value="F-BOX DOMAIN CONTAINING PROTEIN, EXPRESSED"/>
    <property type="match status" value="1"/>
</dbReference>
<dbReference type="PROSITE" id="PS50181">
    <property type="entry name" value="FBOX"/>
    <property type="match status" value="1"/>
</dbReference>
<dbReference type="AlphaFoldDB" id="A0A553NEK2"/>
<sequence>MAVDAVKAKDGINGPRAVGDWRSGAWPPDPSTVLFVEQYAQRVLDFSAQYGSDASFSYTAANCLGLPAQFPSYGDSPQTFVLMSYGPFWEKLSPTGQYTSQRGCTYPDCPCHGYLNFVDLLYPHSVIGIAIYIYETYNPGCVREIWGGDCLGNWTLLWRSPSDPEFPGHQPRAFSPPLLESPWPIQMVRVIFDHRCATNHPEIDAVALLGSYPQTTTHSSLLASNPILRMVLDLRIKAGSSQDPGFLALLGTNLSTTSLSELQTFAESSSCEPILTANVSLECQSSFASLPREVLFMIFQRLDLWSLRKCARVCKLFCDIAQDPKLYSNVCLKSLFHSVCDLTLESLAPKMTLTTYLNLSWCGNYGKISSGALATFLATIGSSLRQLRLSNCHVANAPVLTQLARSCSDLVELNLSNCHLLDSRDFSTLSELRKLKLLNLYRTRIGQRELNTLIRSNEGLLMLNVSACRLIDGDETAEALSVHCPNLVALEMWRNSSLTWSGVDSLCQLPFLRELDLGWCTSVDATTGSLVRLTQKCPRLEKVFLTAHRQTTDRDILAMAAKLPRLEQLDIMGTKNVGVGAIRTLLRDCSRLSLLDVSYCELLEDPLFLNELKTFYPACHFVSSSNL</sequence>
<dbReference type="SMART" id="SM00256">
    <property type="entry name" value="FBOX"/>
    <property type="match status" value="1"/>
</dbReference>
<dbReference type="PANTHER" id="PTHR38926:SF5">
    <property type="entry name" value="F-BOX AND LEUCINE-RICH REPEAT PROTEIN 6"/>
    <property type="match status" value="1"/>
</dbReference>
<reference evidence="2 3" key="1">
    <citation type="journal article" date="2018" name="Nat. Ecol. Evol.">
        <title>Genomic signatures of mitonuclear coevolution across populations of Tigriopus californicus.</title>
        <authorList>
            <person name="Barreto F.S."/>
            <person name="Watson E.T."/>
            <person name="Lima T.G."/>
            <person name="Willett C.S."/>
            <person name="Edmands S."/>
            <person name="Li W."/>
            <person name="Burton R.S."/>
        </authorList>
    </citation>
    <scope>NUCLEOTIDE SEQUENCE [LARGE SCALE GENOMIC DNA]</scope>
    <source>
        <strain evidence="2 3">San Diego</strain>
    </source>
</reference>
<accession>A0A553NEK2</accession>
<dbReference type="STRING" id="6832.A0A553NEK2"/>
<gene>
    <name evidence="2" type="ORF">TCAL_00886</name>
</gene>
<comment type="caution">
    <text evidence="2">The sequence shown here is derived from an EMBL/GenBank/DDBJ whole genome shotgun (WGS) entry which is preliminary data.</text>
</comment>
<dbReference type="OMA" id="GWCMREA"/>
<evidence type="ECO:0000313" key="3">
    <source>
        <dbReference type="Proteomes" id="UP000318571"/>
    </source>
</evidence>
<dbReference type="Proteomes" id="UP000318571">
    <property type="component" value="Chromosome 10"/>
</dbReference>
<name>A0A553NEK2_TIGCA</name>
<dbReference type="InterPro" id="IPR001810">
    <property type="entry name" value="F-box_dom"/>
</dbReference>
<dbReference type="SMART" id="SM00367">
    <property type="entry name" value="LRR_CC"/>
    <property type="match status" value="5"/>
</dbReference>
<keyword evidence="3" id="KW-1185">Reference proteome</keyword>
<protein>
    <recommendedName>
        <fullName evidence="1">F-box domain-containing protein</fullName>
    </recommendedName>
</protein>
<organism evidence="2 3">
    <name type="scientific">Tigriopus californicus</name>
    <name type="common">Marine copepod</name>
    <dbReference type="NCBI Taxonomy" id="6832"/>
    <lineage>
        <taxon>Eukaryota</taxon>
        <taxon>Metazoa</taxon>
        <taxon>Ecdysozoa</taxon>
        <taxon>Arthropoda</taxon>
        <taxon>Crustacea</taxon>
        <taxon>Multicrustacea</taxon>
        <taxon>Hexanauplia</taxon>
        <taxon>Copepoda</taxon>
        <taxon>Harpacticoida</taxon>
        <taxon>Harpacticidae</taxon>
        <taxon>Tigriopus</taxon>
    </lineage>
</organism>
<evidence type="ECO:0000313" key="2">
    <source>
        <dbReference type="EMBL" id="TRY63872.1"/>
    </source>
</evidence>